<dbReference type="GO" id="GO:0000156">
    <property type="term" value="F:phosphorelay response regulator activity"/>
    <property type="evidence" value="ECO:0007669"/>
    <property type="project" value="TreeGrafter"/>
</dbReference>
<dbReference type="Pfam" id="PF00072">
    <property type="entry name" value="Response_reg"/>
    <property type="match status" value="1"/>
</dbReference>
<evidence type="ECO:0000259" key="8">
    <source>
        <dbReference type="PROSITE" id="PS50110"/>
    </source>
</evidence>
<keyword evidence="5" id="KW-0804">Transcription</keyword>
<dbReference type="Pfam" id="PF00486">
    <property type="entry name" value="Trans_reg_C"/>
    <property type="match status" value="1"/>
</dbReference>
<dbReference type="Gene3D" id="1.10.10.10">
    <property type="entry name" value="Winged helix-like DNA-binding domain superfamily/Winged helix DNA-binding domain"/>
    <property type="match status" value="1"/>
</dbReference>
<evidence type="ECO:0000256" key="3">
    <source>
        <dbReference type="ARBA" id="ARBA00023015"/>
    </source>
</evidence>
<proteinExistence type="predicted"/>
<dbReference type="InterPro" id="IPR011006">
    <property type="entry name" value="CheY-like_superfamily"/>
</dbReference>
<dbReference type="PROSITE" id="PS50110">
    <property type="entry name" value="RESPONSE_REGULATORY"/>
    <property type="match status" value="1"/>
</dbReference>
<evidence type="ECO:0000256" key="1">
    <source>
        <dbReference type="ARBA" id="ARBA00022553"/>
    </source>
</evidence>
<accession>A0A1T4SB20</accession>
<dbReference type="GO" id="GO:0005829">
    <property type="term" value="C:cytosol"/>
    <property type="evidence" value="ECO:0007669"/>
    <property type="project" value="TreeGrafter"/>
</dbReference>
<dbReference type="InterPro" id="IPR001867">
    <property type="entry name" value="OmpR/PhoB-type_DNA-bd"/>
</dbReference>
<dbReference type="InterPro" id="IPR001789">
    <property type="entry name" value="Sig_transdc_resp-reg_receiver"/>
</dbReference>
<dbReference type="InterPro" id="IPR016032">
    <property type="entry name" value="Sig_transdc_resp-reg_C-effctor"/>
</dbReference>
<protein>
    <recommendedName>
        <fullName evidence="12">Response regulatory domain-containing protein</fullName>
    </recommendedName>
</protein>
<evidence type="ECO:0008006" key="12">
    <source>
        <dbReference type="Google" id="ProtNLM"/>
    </source>
</evidence>
<gene>
    <name evidence="10" type="ORF">BTE48_11050</name>
</gene>
<dbReference type="GO" id="GO:0000976">
    <property type="term" value="F:transcription cis-regulatory region binding"/>
    <property type="evidence" value="ECO:0007669"/>
    <property type="project" value="TreeGrafter"/>
</dbReference>
<dbReference type="PANTHER" id="PTHR48111:SF1">
    <property type="entry name" value="TWO-COMPONENT RESPONSE REGULATOR ORR33"/>
    <property type="match status" value="1"/>
</dbReference>
<dbReference type="Proteomes" id="UP000191418">
    <property type="component" value="Unassembled WGS sequence"/>
</dbReference>
<dbReference type="STRING" id="64969.SAMN02745127_02913"/>
<comment type="caution">
    <text evidence="10">The sequence shown here is derived from an EMBL/GenBank/DDBJ whole genome shotgun (WGS) entry which is preliminary data.</text>
</comment>
<dbReference type="AlphaFoldDB" id="A0A1T4SB20"/>
<organism evidence="10 11">
    <name type="scientific">Oceanospirillum multiglobuliferum</name>
    <dbReference type="NCBI Taxonomy" id="64969"/>
    <lineage>
        <taxon>Bacteria</taxon>
        <taxon>Pseudomonadati</taxon>
        <taxon>Pseudomonadota</taxon>
        <taxon>Gammaproteobacteria</taxon>
        <taxon>Oceanospirillales</taxon>
        <taxon>Oceanospirillaceae</taxon>
        <taxon>Oceanospirillum</taxon>
    </lineage>
</organism>
<dbReference type="InterPro" id="IPR036388">
    <property type="entry name" value="WH-like_DNA-bd_sf"/>
</dbReference>
<keyword evidence="3" id="KW-0805">Transcription regulation</keyword>
<sequence length="230" mass="25677">MPARSELKLLLVEDHFALREMLVEYLVSLDYQVAAYESAEDALASADTDSSIALLDVNLPGEDGMFLAQQLRQKTPNIGIILMTVRNQLNDKLEGYNVGADFYLPKPVAPQELDAAIQALCRRLPNQQSADLVLNHVSQLLTASNNQQVVLSAEECRLLTVLAQAPKNQLEYWQLADYLALDLDSDTLKTTLEKRVSRLRRKLTQLDLPPTAVKALRGFGYQLTCSVQIH</sequence>
<evidence type="ECO:0000313" key="10">
    <source>
        <dbReference type="EMBL" id="OPX55027.1"/>
    </source>
</evidence>
<dbReference type="SMART" id="SM00862">
    <property type="entry name" value="Trans_reg_C"/>
    <property type="match status" value="1"/>
</dbReference>
<dbReference type="SMART" id="SM00448">
    <property type="entry name" value="REC"/>
    <property type="match status" value="1"/>
</dbReference>
<dbReference type="CDD" id="cd17574">
    <property type="entry name" value="REC_OmpR"/>
    <property type="match status" value="1"/>
</dbReference>
<feature type="domain" description="OmpR/PhoB-type" evidence="9">
    <location>
        <begin position="124"/>
        <end position="225"/>
    </location>
</feature>
<evidence type="ECO:0000313" key="11">
    <source>
        <dbReference type="Proteomes" id="UP000191418"/>
    </source>
</evidence>
<evidence type="ECO:0000259" key="9">
    <source>
        <dbReference type="PROSITE" id="PS51755"/>
    </source>
</evidence>
<evidence type="ECO:0000256" key="2">
    <source>
        <dbReference type="ARBA" id="ARBA00023012"/>
    </source>
</evidence>
<dbReference type="SUPFAM" id="SSF52172">
    <property type="entry name" value="CheY-like"/>
    <property type="match status" value="1"/>
</dbReference>
<evidence type="ECO:0000256" key="5">
    <source>
        <dbReference type="ARBA" id="ARBA00023163"/>
    </source>
</evidence>
<name>A0A1T4SB20_9GAMM</name>
<dbReference type="GO" id="GO:0006355">
    <property type="term" value="P:regulation of DNA-templated transcription"/>
    <property type="evidence" value="ECO:0007669"/>
    <property type="project" value="InterPro"/>
</dbReference>
<dbReference type="PROSITE" id="PS51755">
    <property type="entry name" value="OMPR_PHOB"/>
    <property type="match status" value="1"/>
</dbReference>
<keyword evidence="4 7" id="KW-0238">DNA-binding</keyword>
<keyword evidence="1 6" id="KW-0597">Phosphoprotein</keyword>
<evidence type="ECO:0000256" key="7">
    <source>
        <dbReference type="PROSITE-ProRule" id="PRU01091"/>
    </source>
</evidence>
<feature type="domain" description="Response regulatory" evidence="8">
    <location>
        <begin position="8"/>
        <end position="121"/>
    </location>
</feature>
<reference evidence="10 11" key="1">
    <citation type="submission" date="2017-01" db="EMBL/GenBank/DDBJ databases">
        <title>Genome Sequencing of a Marine Spirillum, Oceanospirillum multiglobuliferum ATCC 33336, from Japan.</title>
        <authorList>
            <person name="Carney J.G."/>
            <person name="Trachtenberg A.M."/>
            <person name="Rheaume B.A."/>
            <person name="Linnane J.D."/>
            <person name="Pitts N.L."/>
            <person name="Mykles D.L."/>
            <person name="Maclea K.S."/>
        </authorList>
    </citation>
    <scope>NUCLEOTIDE SEQUENCE [LARGE SCALE GENOMIC DNA]</scope>
    <source>
        <strain evidence="10 11">ATCC 33336</strain>
    </source>
</reference>
<dbReference type="RefSeq" id="WP_078746427.1">
    <property type="nucleotide sequence ID" value="NZ_FUXG01000027.1"/>
</dbReference>
<keyword evidence="11" id="KW-1185">Reference proteome</keyword>
<dbReference type="EMBL" id="MTSM01000014">
    <property type="protein sequence ID" value="OPX55027.1"/>
    <property type="molecule type" value="Genomic_DNA"/>
</dbReference>
<evidence type="ECO:0000256" key="4">
    <source>
        <dbReference type="ARBA" id="ARBA00023125"/>
    </source>
</evidence>
<dbReference type="PANTHER" id="PTHR48111">
    <property type="entry name" value="REGULATOR OF RPOS"/>
    <property type="match status" value="1"/>
</dbReference>
<dbReference type="Gene3D" id="3.40.50.2300">
    <property type="match status" value="1"/>
</dbReference>
<dbReference type="SUPFAM" id="SSF46894">
    <property type="entry name" value="C-terminal effector domain of the bipartite response regulators"/>
    <property type="match status" value="1"/>
</dbReference>
<feature type="DNA-binding region" description="OmpR/PhoB-type" evidence="7">
    <location>
        <begin position="124"/>
        <end position="225"/>
    </location>
</feature>
<dbReference type="GO" id="GO:0032993">
    <property type="term" value="C:protein-DNA complex"/>
    <property type="evidence" value="ECO:0007669"/>
    <property type="project" value="TreeGrafter"/>
</dbReference>
<dbReference type="InterPro" id="IPR039420">
    <property type="entry name" value="WalR-like"/>
</dbReference>
<evidence type="ECO:0000256" key="6">
    <source>
        <dbReference type="PROSITE-ProRule" id="PRU00169"/>
    </source>
</evidence>
<dbReference type="OrthoDB" id="9796655at2"/>
<feature type="modified residue" description="4-aspartylphosphate" evidence="6">
    <location>
        <position position="56"/>
    </location>
</feature>
<keyword evidence="2" id="KW-0902">Two-component regulatory system</keyword>